<dbReference type="PANTHER" id="PTHR43581:SF2">
    <property type="entry name" value="EXCINUCLEASE ATPASE SUBUNIT"/>
    <property type="match status" value="1"/>
</dbReference>
<keyword evidence="3" id="KW-1185">Reference proteome</keyword>
<feature type="domain" description="ATPase AAA-type core" evidence="1">
    <location>
        <begin position="21"/>
        <end position="64"/>
    </location>
</feature>
<accession>A0A0F3GQK5</accession>
<dbReference type="GO" id="GO:0005524">
    <property type="term" value="F:ATP binding"/>
    <property type="evidence" value="ECO:0007669"/>
    <property type="project" value="InterPro"/>
</dbReference>
<dbReference type="Gene3D" id="3.40.50.300">
    <property type="entry name" value="P-loop containing nucleotide triphosphate hydrolases"/>
    <property type="match status" value="1"/>
</dbReference>
<protein>
    <submittedName>
        <fullName evidence="2">ATPase AAA</fullName>
    </submittedName>
</protein>
<dbReference type="InterPro" id="IPR051396">
    <property type="entry name" value="Bact_Antivir_Def_Nuclease"/>
</dbReference>
<dbReference type="GO" id="GO:0016887">
    <property type="term" value="F:ATP hydrolysis activity"/>
    <property type="evidence" value="ECO:0007669"/>
    <property type="project" value="InterPro"/>
</dbReference>
<name>A0A0F3GQK5_9BACT</name>
<dbReference type="AlphaFoldDB" id="A0A0F3GQK5"/>
<dbReference type="Proteomes" id="UP000033423">
    <property type="component" value="Unassembled WGS sequence"/>
</dbReference>
<dbReference type="PANTHER" id="PTHR43581">
    <property type="entry name" value="ATP/GTP PHOSPHATASE"/>
    <property type="match status" value="1"/>
</dbReference>
<gene>
    <name evidence="2" type="ORF">MBAV_003617</name>
</gene>
<dbReference type="SUPFAM" id="SSF52540">
    <property type="entry name" value="P-loop containing nucleoside triphosphate hydrolases"/>
    <property type="match status" value="1"/>
</dbReference>
<evidence type="ECO:0000313" key="3">
    <source>
        <dbReference type="Proteomes" id="UP000033423"/>
    </source>
</evidence>
<organism evidence="2 3">
    <name type="scientific">Candidatus Magnetobacterium bavaricum</name>
    <dbReference type="NCBI Taxonomy" id="29290"/>
    <lineage>
        <taxon>Bacteria</taxon>
        <taxon>Pseudomonadati</taxon>
        <taxon>Nitrospirota</taxon>
        <taxon>Thermodesulfovibrionia</taxon>
        <taxon>Thermodesulfovibrionales</taxon>
        <taxon>Candidatus Magnetobacteriaceae</taxon>
        <taxon>Candidatus Magnetobacterium</taxon>
    </lineage>
</organism>
<reference evidence="2 3" key="1">
    <citation type="submission" date="2015-02" db="EMBL/GenBank/DDBJ databases">
        <title>Single-cell genomics of uncultivated deep-branching MTB reveals a conserved set of magnetosome genes.</title>
        <authorList>
            <person name="Kolinko S."/>
            <person name="Richter M."/>
            <person name="Glockner F.O."/>
            <person name="Brachmann A."/>
            <person name="Schuler D."/>
        </authorList>
    </citation>
    <scope>NUCLEOTIDE SEQUENCE [LARGE SCALE GENOMIC DNA]</scope>
    <source>
        <strain evidence="2">TM-1</strain>
    </source>
</reference>
<dbReference type="Pfam" id="PF13304">
    <property type="entry name" value="AAA_21"/>
    <property type="match status" value="1"/>
</dbReference>
<comment type="caution">
    <text evidence="2">The sequence shown here is derived from an EMBL/GenBank/DDBJ whole genome shotgun (WGS) entry which is preliminary data.</text>
</comment>
<evidence type="ECO:0000313" key="2">
    <source>
        <dbReference type="EMBL" id="KJU84190.1"/>
    </source>
</evidence>
<dbReference type="EMBL" id="LACI01001575">
    <property type="protein sequence ID" value="KJU84190.1"/>
    <property type="molecule type" value="Genomic_DNA"/>
</dbReference>
<dbReference type="InterPro" id="IPR027417">
    <property type="entry name" value="P-loop_NTPase"/>
</dbReference>
<evidence type="ECO:0000259" key="1">
    <source>
        <dbReference type="Pfam" id="PF13304"/>
    </source>
</evidence>
<proteinExistence type="predicted"/>
<dbReference type="InterPro" id="IPR003959">
    <property type="entry name" value="ATPase_AAA_core"/>
</dbReference>
<sequence>MVLELIMRMEPHRTNIYNIQGIVLIDEIETHLHVSLQKEILPLLTSFFPKIQFIVTTHSPFVLSSIDNAVICDLENRIIASDFSGYSYDGIVEVYFDNDTYAQDVKDKIREYELLVKKYTTLTKEEKSRIIRLRMYLQDIPAPLSRGLKLKFMQIESKRKENESRNFTG</sequence>